<dbReference type="RefSeq" id="WP_250921326.1">
    <property type="nucleotide sequence ID" value="NZ_JAMQAW010000028.1"/>
</dbReference>
<feature type="compositionally biased region" description="Low complexity" evidence="1">
    <location>
        <begin position="123"/>
        <end position="134"/>
    </location>
</feature>
<sequence length="455" mass="48374">MRQRVMRMAMAAGACTVALLLALTMCGGDNRSAAKNSSRTTAPPSPPPPTQLTVPAGYGPRPHWEVSDASPEQAFARVGGRMAYLERMPGGRFRMRTLDVTTGRPGWTGRPWHPPTGLDRSASEGSAASAGSGAPPRFPRLLGVAKDGREFFVAWSFGRAGDDRLAEADTFLVLDIYGARDGARRRVELPWTGAPTVSGTGPGVLITDGRTRNAVVDPMSGEVVKLAENALAYPKGCAGCRRLTEIRAITTQGLLLSGESGFWVRGGWYSGKVAPSGTNPASGTPTSVAPGLLLSRWQPAKKRKDVRTHEVWAVHDITSGKLLVQTRCHKPAIEPGEYPQAAISPKAGYLVAGHLAFDLTRRKAYCFEQPDGSQRLLLTTVTDSGTAYGATGVRGAAEALAGGGTPVQLELTRPVPQPLAPQVRLPQAEVAGVGIFGWTDARDRLHLLGHVRRTP</sequence>
<gene>
    <name evidence="3" type="ORF">NBG84_22295</name>
</gene>
<keyword evidence="2" id="KW-0732">Signal</keyword>
<feature type="region of interest" description="Disordered" evidence="1">
    <location>
        <begin position="102"/>
        <end position="137"/>
    </location>
</feature>
<feature type="signal peptide" evidence="2">
    <location>
        <begin position="1"/>
        <end position="27"/>
    </location>
</feature>
<proteinExistence type="predicted"/>
<reference evidence="3" key="1">
    <citation type="submission" date="2022-06" db="EMBL/GenBank/DDBJ databases">
        <title>Genome public.</title>
        <authorList>
            <person name="Sun Q."/>
        </authorList>
    </citation>
    <scope>NUCLEOTIDE SEQUENCE</scope>
    <source>
        <strain evidence="3">CWNU-1</strain>
    </source>
</reference>
<dbReference type="EMBL" id="JAMQAW010000028">
    <property type="protein sequence ID" value="MCM2390988.1"/>
    <property type="molecule type" value="Genomic_DNA"/>
</dbReference>
<evidence type="ECO:0008006" key="5">
    <source>
        <dbReference type="Google" id="ProtNLM"/>
    </source>
</evidence>
<protein>
    <recommendedName>
        <fullName evidence="5">Lipoprotein</fullName>
    </recommendedName>
</protein>
<organism evidence="3 4">
    <name type="scientific">Streptomyces albipurpureus</name>
    <dbReference type="NCBI Taxonomy" id="2897419"/>
    <lineage>
        <taxon>Bacteria</taxon>
        <taxon>Bacillati</taxon>
        <taxon>Actinomycetota</taxon>
        <taxon>Actinomycetes</taxon>
        <taxon>Kitasatosporales</taxon>
        <taxon>Streptomycetaceae</taxon>
        <taxon>Streptomyces</taxon>
    </lineage>
</organism>
<feature type="region of interest" description="Disordered" evidence="1">
    <location>
        <begin position="31"/>
        <end position="70"/>
    </location>
</feature>
<comment type="caution">
    <text evidence="3">The sequence shown here is derived from an EMBL/GenBank/DDBJ whole genome shotgun (WGS) entry which is preliminary data.</text>
</comment>
<evidence type="ECO:0000256" key="2">
    <source>
        <dbReference type="SAM" id="SignalP"/>
    </source>
</evidence>
<name>A0ABT0UQW3_9ACTN</name>
<dbReference type="Proteomes" id="UP001431429">
    <property type="component" value="Unassembled WGS sequence"/>
</dbReference>
<accession>A0ABT0UQW3</accession>
<evidence type="ECO:0000313" key="3">
    <source>
        <dbReference type="EMBL" id="MCM2390988.1"/>
    </source>
</evidence>
<feature type="chain" id="PRO_5045368079" description="Lipoprotein" evidence="2">
    <location>
        <begin position="28"/>
        <end position="455"/>
    </location>
</feature>
<evidence type="ECO:0000256" key="1">
    <source>
        <dbReference type="SAM" id="MobiDB-lite"/>
    </source>
</evidence>
<evidence type="ECO:0000313" key="4">
    <source>
        <dbReference type="Proteomes" id="UP001431429"/>
    </source>
</evidence>
<keyword evidence="4" id="KW-1185">Reference proteome</keyword>